<reference evidence="3 4" key="1">
    <citation type="submission" date="2020-08" db="EMBL/GenBank/DDBJ databases">
        <title>Genomic Encyclopedia of Type Strains, Phase IV (KMG-IV): sequencing the most valuable type-strain genomes for metagenomic binning, comparative biology and taxonomic classification.</title>
        <authorList>
            <person name="Goeker M."/>
        </authorList>
    </citation>
    <scope>NUCLEOTIDE SEQUENCE [LARGE SCALE GENOMIC DNA]</scope>
    <source>
        <strain evidence="3 4">DSM 103737</strain>
    </source>
</reference>
<feature type="transmembrane region" description="Helical" evidence="2">
    <location>
        <begin position="42"/>
        <end position="67"/>
    </location>
</feature>
<comment type="caution">
    <text evidence="3">The sequence shown here is derived from an EMBL/GenBank/DDBJ whole genome shotgun (WGS) entry which is preliminary data.</text>
</comment>
<keyword evidence="4" id="KW-1185">Reference proteome</keyword>
<organism evidence="3 4">
    <name type="scientific">Chelatococcus caeni</name>
    <dbReference type="NCBI Taxonomy" id="1348468"/>
    <lineage>
        <taxon>Bacteria</taxon>
        <taxon>Pseudomonadati</taxon>
        <taxon>Pseudomonadota</taxon>
        <taxon>Alphaproteobacteria</taxon>
        <taxon>Hyphomicrobiales</taxon>
        <taxon>Chelatococcaceae</taxon>
        <taxon>Chelatococcus</taxon>
    </lineage>
</organism>
<dbReference type="EMBL" id="JACIEN010000002">
    <property type="protein sequence ID" value="MBB4017344.1"/>
    <property type="molecule type" value="Genomic_DNA"/>
</dbReference>
<evidence type="ECO:0000313" key="3">
    <source>
        <dbReference type="EMBL" id="MBB4017344.1"/>
    </source>
</evidence>
<evidence type="ECO:0000313" key="4">
    <source>
        <dbReference type="Proteomes" id="UP000577362"/>
    </source>
</evidence>
<evidence type="ECO:0000256" key="2">
    <source>
        <dbReference type="SAM" id="Phobius"/>
    </source>
</evidence>
<name>A0A840BWG8_9HYPH</name>
<gene>
    <name evidence="3" type="ORF">GGR16_002373</name>
</gene>
<feature type="transmembrane region" description="Helical" evidence="2">
    <location>
        <begin position="12"/>
        <end position="30"/>
    </location>
</feature>
<dbReference type="Proteomes" id="UP000577362">
    <property type="component" value="Unassembled WGS sequence"/>
</dbReference>
<keyword evidence="2" id="KW-0812">Transmembrane</keyword>
<keyword evidence="2" id="KW-0472">Membrane</keyword>
<sequence length="97" mass="10990">MNRDHIEAAAGWAVIFGLFFAFWIVTPAHAAEPWPRWAWHDYAAFAVGTFFILPSLILIAFCVRAVLRDMHRGLEDPHAEPHGDVPHTRAIDEETTP</sequence>
<feature type="region of interest" description="Disordered" evidence="1">
    <location>
        <begin position="74"/>
        <end position="97"/>
    </location>
</feature>
<keyword evidence="2" id="KW-1133">Transmembrane helix</keyword>
<evidence type="ECO:0000256" key="1">
    <source>
        <dbReference type="SAM" id="MobiDB-lite"/>
    </source>
</evidence>
<proteinExistence type="predicted"/>
<accession>A0A840BWG8</accession>
<dbReference type="RefSeq" id="WP_183316701.1">
    <property type="nucleotide sequence ID" value="NZ_JACIEN010000002.1"/>
</dbReference>
<dbReference type="AlphaFoldDB" id="A0A840BWG8"/>
<protein>
    <submittedName>
        <fullName evidence="3">Uncharacterized protein</fullName>
    </submittedName>
</protein>